<reference evidence="2 3" key="1">
    <citation type="journal article" date="2019" name="Int. J. Syst. Evol. Microbiol.">
        <title>The Global Catalogue of Microorganisms (GCM) 10K type strain sequencing project: providing services to taxonomists for standard genome sequencing and annotation.</title>
        <authorList>
            <consortium name="The Broad Institute Genomics Platform"/>
            <consortium name="The Broad Institute Genome Sequencing Center for Infectious Disease"/>
            <person name="Wu L."/>
            <person name="Ma J."/>
        </authorList>
    </citation>
    <scope>NUCLEOTIDE SEQUENCE [LARGE SCALE GENOMIC DNA]</scope>
    <source>
        <strain evidence="2 3">JCM 15313</strain>
    </source>
</reference>
<keyword evidence="3" id="KW-1185">Reference proteome</keyword>
<evidence type="ECO:0000256" key="1">
    <source>
        <dbReference type="SAM" id="MobiDB-lite"/>
    </source>
</evidence>
<evidence type="ECO:0000313" key="2">
    <source>
        <dbReference type="EMBL" id="GAA1998410.1"/>
    </source>
</evidence>
<dbReference type="EMBL" id="BAAAPC010000010">
    <property type="protein sequence ID" value="GAA1998410.1"/>
    <property type="molecule type" value="Genomic_DNA"/>
</dbReference>
<dbReference type="Proteomes" id="UP001501585">
    <property type="component" value="Unassembled WGS sequence"/>
</dbReference>
<protein>
    <submittedName>
        <fullName evidence="2">Uncharacterized protein</fullName>
    </submittedName>
</protein>
<organism evidence="2 3">
    <name type="scientific">Nocardiopsis rhodophaea</name>
    <dbReference type="NCBI Taxonomy" id="280238"/>
    <lineage>
        <taxon>Bacteria</taxon>
        <taxon>Bacillati</taxon>
        <taxon>Actinomycetota</taxon>
        <taxon>Actinomycetes</taxon>
        <taxon>Streptosporangiales</taxon>
        <taxon>Nocardiopsidaceae</taxon>
        <taxon>Nocardiopsis</taxon>
    </lineage>
</organism>
<feature type="region of interest" description="Disordered" evidence="1">
    <location>
        <begin position="79"/>
        <end position="117"/>
    </location>
</feature>
<comment type="caution">
    <text evidence="2">The sequence shown here is derived from an EMBL/GenBank/DDBJ whole genome shotgun (WGS) entry which is preliminary data.</text>
</comment>
<proteinExistence type="predicted"/>
<sequence>MPPPPPAVAAVFHPRAPEDIQADKAAQQTLAAISHAPGQRRTQAPAARIRRSDLVLGALFPCCGGGGYNCVTRTSVISGPQVGGRGVEANWSWPKSLGEGNATGGSPPSPPERNGHA</sequence>
<name>A0ABN2T5L6_9ACTN</name>
<evidence type="ECO:0000313" key="3">
    <source>
        <dbReference type="Proteomes" id="UP001501585"/>
    </source>
</evidence>
<accession>A0ABN2T5L6</accession>
<gene>
    <name evidence="2" type="ORF">GCM10009799_26780</name>
</gene>